<evidence type="ECO:0000256" key="4">
    <source>
        <dbReference type="ARBA" id="ARBA00023015"/>
    </source>
</evidence>
<name>A0AAQ3LYV0_9PEZI</name>
<evidence type="ECO:0000256" key="1">
    <source>
        <dbReference type="ARBA" id="ARBA00000900"/>
    </source>
</evidence>
<dbReference type="GO" id="GO:0061630">
    <property type="term" value="F:ubiquitin protein ligase activity"/>
    <property type="evidence" value="ECO:0007669"/>
    <property type="project" value="UniProtKB-EC"/>
</dbReference>
<dbReference type="InterPro" id="IPR013083">
    <property type="entry name" value="Znf_RING/FYVE/PHD"/>
</dbReference>
<gene>
    <name evidence="8" type="ORF">R9X50_00047500</name>
</gene>
<evidence type="ECO:0000256" key="5">
    <source>
        <dbReference type="ARBA" id="ARBA00023163"/>
    </source>
</evidence>
<keyword evidence="4" id="KW-0805">Transcription regulation</keyword>
<evidence type="ECO:0000256" key="3">
    <source>
        <dbReference type="ARBA" id="ARBA00022679"/>
    </source>
</evidence>
<dbReference type="EMBL" id="CP138580">
    <property type="protein sequence ID" value="WPG97694.1"/>
    <property type="molecule type" value="Genomic_DNA"/>
</dbReference>
<dbReference type="InterPro" id="IPR001841">
    <property type="entry name" value="Znf_RING"/>
</dbReference>
<dbReference type="PANTHER" id="PTHR46077:SF1">
    <property type="entry name" value="TOP1 BINDING ARGININE_SERINE RICH PROTEIN, E3 UBIQUITIN LIGASE"/>
    <property type="match status" value="1"/>
</dbReference>
<dbReference type="SUPFAM" id="SSF57850">
    <property type="entry name" value="RING/U-box"/>
    <property type="match status" value="1"/>
</dbReference>
<dbReference type="PANTHER" id="PTHR46077">
    <property type="entry name" value="E3 UBIQUITIN-PROTEIN LIGASE TOPORS"/>
    <property type="match status" value="1"/>
</dbReference>
<evidence type="ECO:0000313" key="8">
    <source>
        <dbReference type="EMBL" id="WPG97694.1"/>
    </source>
</evidence>
<keyword evidence="5" id="KW-0804">Transcription</keyword>
<dbReference type="Gene3D" id="3.30.40.10">
    <property type="entry name" value="Zinc/RING finger domain, C3HC4 (zinc finger)"/>
    <property type="match status" value="1"/>
</dbReference>
<keyword evidence="6" id="KW-0479">Metal-binding</keyword>
<dbReference type="GO" id="GO:0008270">
    <property type="term" value="F:zinc ion binding"/>
    <property type="evidence" value="ECO:0007669"/>
    <property type="project" value="UniProtKB-KW"/>
</dbReference>
<evidence type="ECO:0000313" key="9">
    <source>
        <dbReference type="Proteomes" id="UP001303373"/>
    </source>
</evidence>
<protein>
    <recommendedName>
        <fullName evidence="2">RING-type E3 ubiquitin transferase</fullName>
        <ecNumber evidence="2">2.3.2.27</ecNumber>
    </recommendedName>
</protein>
<sequence>MDGSAGPAHIADEFKIKGAANRLVQKKLQDPCIICLEPITERAVAVPCNHLAFDFICLASWIQEISKCPLCKADVTEVQYDFSGPNDFKTYHVAAGNLPRQSLNTTTTIRRNHRGESAPLIRIDPSLRKRRRIYRDSLYSLHIGSNRHSGYQEITPTSFSASLELQSRCRAFLRRELQVFAFLDQAPSPRGGSRAYLIEYIVAIVKINDPKDASGHAVDLVADFLGRENASLLLHELMAWLRSPYIRLDEWDAQVQYVESTIGKRESG</sequence>
<keyword evidence="9" id="KW-1185">Reference proteome</keyword>
<dbReference type="SMART" id="SM00184">
    <property type="entry name" value="RING"/>
    <property type="match status" value="1"/>
</dbReference>
<dbReference type="Pfam" id="PF13639">
    <property type="entry name" value="zf-RING_2"/>
    <property type="match status" value="1"/>
</dbReference>
<dbReference type="PROSITE" id="PS50089">
    <property type="entry name" value="ZF_RING_2"/>
    <property type="match status" value="1"/>
</dbReference>
<evidence type="ECO:0000256" key="2">
    <source>
        <dbReference type="ARBA" id="ARBA00012483"/>
    </source>
</evidence>
<keyword evidence="6" id="KW-0863">Zinc-finger</keyword>
<evidence type="ECO:0000259" key="7">
    <source>
        <dbReference type="PROSITE" id="PS50089"/>
    </source>
</evidence>
<feature type="domain" description="RING-type" evidence="7">
    <location>
        <begin position="32"/>
        <end position="72"/>
    </location>
</feature>
<accession>A0AAQ3LYV0</accession>
<keyword evidence="3" id="KW-0808">Transferase</keyword>
<proteinExistence type="predicted"/>
<dbReference type="AlphaFoldDB" id="A0AAQ3LYV0"/>
<dbReference type="Proteomes" id="UP001303373">
    <property type="component" value="Chromosome 1"/>
</dbReference>
<keyword evidence="6" id="KW-0862">Zinc</keyword>
<dbReference type="GO" id="GO:0000209">
    <property type="term" value="P:protein polyubiquitination"/>
    <property type="evidence" value="ECO:0007669"/>
    <property type="project" value="TreeGrafter"/>
</dbReference>
<organism evidence="8 9">
    <name type="scientific">Acrodontium crateriforme</name>
    <dbReference type="NCBI Taxonomy" id="150365"/>
    <lineage>
        <taxon>Eukaryota</taxon>
        <taxon>Fungi</taxon>
        <taxon>Dikarya</taxon>
        <taxon>Ascomycota</taxon>
        <taxon>Pezizomycotina</taxon>
        <taxon>Dothideomycetes</taxon>
        <taxon>Dothideomycetidae</taxon>
        <taxon>Mycosphaerellales</taxon>
        <taxon>Teratosphaeriaceae</taxon>
        <taxon>Acrodontium</taxon>
    </lineage>
</organism>
<evidence type="ECO:0000256" key="6">
    <source>
        <dbReference type="PROSITE-ProRule" id="PRU00175"/>
    </source>
</evidence>
<comment type="catalytic activity">
    <reaction evidence="1">
        <text>S-ubiquitinyl-[E2 ubiquitin-conjugating enzyme]-L-cysteine + [acceptor protein]-L-lysine = [E2 ubiquitin-conjugating enzyme]-L-cysteine + N(6)-ubiquitinyl-[acceptor protein]-L-lysine.</text>
        <dbReference type="EC" id="2.3.2.27"/>
    </reaction>
</comment>
<dbReference type="GO" id="GO:0006513">
    <property type="term" value="P:protein monoubiquitination"/>
    <property type="evidence" value="ECO:0007669"/>
    <property type="project" value="TreeGrafter"/>
</dbReference>
<reference evidence="8 9" key="1">
    <citation type="submission" date="2023-11" db="EMBL/GenBank/DDBJ databases">
        <title>An acidophilic fungus is an integral part of prey digestion in a carnivorous sundew plant.</title>
        <authorList>
            <person name="Tsai I.J."/>
        </authorList>
    </citation>
    <scope>NUCLEOTIDE SEQUENCE [LARGE SCALE GENOMIC DNA]</scope>
    <source>
        <strain evidence="8">169a</strain>
    </source>
</reference>
<dbReference type="EC" id="2.3.2.27" evidence="2"/>